<proteinExistence type="predicted"/>
<evidence type="ECO:0000313" key="3">
    <source>
        <dbReference type="Proteomes" id="UP001595892"/>
    </source>
</evidence>
<accession>A0ABV9NQG8</accession>
<dbReference type="Proteomes" id="UP001595892">
    <property type="component" value="Unassembled WGS sequence"/>
</dbReference>
<feature type="region of interest" description="Disordered" evidence="1">
    <location>
        <begin position="1"/>
        <end position="58"/>
    </location>
</feature>
<gene>
    <name evidence="2" type="ORF">ACFO3Q_16135</name>
</gene>
<dbReference type="RefSeq" id="WP_377005814.1">
    <property type="nucleotide sequence ID" value="NZ_JBHSGG010000049.1"/>
</dbReference>
<keyword evidence="3" id="KW-1185">Reference proteome</keyword>
<organism evidence="2 3">
    <name type="scientific">Coralloluteibacterium thermophilum</name>
    <dbReference type="NCBI Taxonomy" id="2707049"/>
    <lineage>
        <taxon>Bacteria</taxon>
        <taxon>Pseudomonadati</taxon>
        <taxon>Pseudomonadota</taxon>
        <taxon>Gammaproteobacteria</taxon>
        <taxon>Lysobacterales</taxon>
        <taxon>Lysobacteraceae</taxon>
        <taxon>Coralloluteibacterium</taxon>
    </lineage>
</organism>
<evidence type="ECO:0000313" key="2">
    <source>
        <dbReference type="EMBL" id="MFC4729699.1"/>
    </source>
</evidence>
<protein>
    <submittedName>
        <fullName evidence="2">Uncharacterized protein</fullName>
    </submittedName>
</protein>
<name>A0ABV9NQG8_9GAMM</name>
<dbReference type="EMBL" id="JBHSGG010000049">
    <property type="protein sequence ID" value="MFC4729699.1"/>
    <property type="molecule type" value="Genomic_DNA"/>
</dbReference>
<reference evidence="3" key="1">
    <citation type="journal article" date="2019" name="Int. J. Syst. Evol. Microbiol.">
        <title>The Global Catalogue of Microorganisms (GCM) 10K type strain sequencing project: providing services to taxonomists for standard genome sequencing and annotation.</title>
        <authorList>
            <consortium name="The Broad Institute Genomics Platform"/>
            <consortium name="The Broad Institute Genome Sequencing Center for Infectious Disease"/>
            <person name="Wu L."/>
            <person name="Ma J."/>
        </authorList>
    </citation>
    <scope>NUCLEOTIDE SEQUENCE [LARGE SCALE GENOMIC DNA]</scope>
    <source>
        <strain evidence="3">CGMCC 1.13574</strain>
    </source>
</reference>
<comment type="caution">
    <text evidence="2">The sequence shown here is derived from an EMBL/GenBank/DDBJ whole genome shotgun (WGS) entry which is preliminary data.</text>
</comment>
<sequence>MNDEKKRPPSAGPTEDAPAEYDHSSGDRNTQQTPKTRKENFHGGTQRRTNLDVPKPRE</sequence>
<evidence type="ECO:0000256" key="1">
    <source>
        <dbReference type="SAM" id="MobiDB-lite"/>
    </source>
</evidence>